<evidence type="ECO:0000313" key="2">
    <source>
        <dbReference type="EMBL" id="TKZ20678.1"/>
    </source>
</evidence>
<proteinExistence type="predicted"/>
<organism evidence="2 3">
    <name type="scientific">Shimia litoralis</name>
    <dbReference type="NCBI Taxonomy" id="420403"/>
    <lineage>
        <taxon>Bacteria</taxon>
        <taxon>Pseudomonadati</taxon>
        <taxon>Pseudomonadota</taxon>
        <taxon>Alphaproteobacteria</taxon>
        <taxon>Rhodobacterales</taxon>
        <taxon>Roseobacteraceae</taxon>
    </lineage>
</organism>
<feature type="domain" description="Bacteriophage T5 Orf172 DNA-binding" evidence="1">
    <location>
        <begin position="10"/>
        <end position="76"/>
    </location>
</feature>
<dbReference type="AlphaFoldDB" id="A0A4U7N4Y0"/>
<protein>
    <submittedName>
        <fullName evidence="2">GIY-YIG nuclease family protein</fullName>
    </submittedName>
</protein>
<evidence type="ECO:0000259" key="1">
    <source>
        <dbReference type="SMART" id="SM00974"/>
    </source>
</evidence>
<sequence length="76" mass="8586">MGVVYVLVNSAFENYVKIGRTTNLEQRLRSLDNTSVPLPFRCVFAVEVDDENEVERLLHQAFADNRTRSTSGPVTV</sequence>
<dbReference type="Proteomes" id="UP000306575">
    <property type="component" value="Unassembled WGS sequence"/>
</dbReference>
<evidence type="ECO:0000313" key="3">
    <source>
        <dbReference type="Proteomes" id="UP000306575"/>
    </source>
</evidence>
<reference evidence="2 3" key="1">
    <citation type="submission" date="2019-04" db="EMBL/GenBank/DDBJ databases">
        <title>Genome sequence of Pelagicola litoralis CL-ES2.</title>
        <authorList>
            <person name="Cao J."/>
        </authorList>
    </citation>
    <scope>NUCLEOTIDE SEQUENCE [LARGE SCALE GENOMIC DNA]</scope>
    <source>
        <strain evidence="2 3">CL-ES2</strain>
    </source>
</reference>
<keyword evidence="3" id="KW-1185">Reference proteome</keyword>
<name>A0A4U7N4Y0_9RHOB</name>
<gene>
    <name evidence="2" type="ORF">FAP39_10365</name>
</gene>
<dbReference type="Pfam" id="PF13455">
    <property type="entry name" value="MUG113"/>
    <property type="match status" value="1"/>
</dbReference>
<dbReference type="InterPro" id="IPR018306">
    <property type="entry name" value="Phage_T5_Orf172_DNA-bd"/>
</dbReference>
<dbReference type="OrthoDB" id="9811665at2"/>
<comment type="caution">
    <text evidence="2">The sequence shown here is derived from an EMBL/GenBank/DDBJ whole genome shotgun (WGS) entry which is preliminary data.</text>
</comment>
<accession>A0A4U7N4Y0</accession>
<dbReference type="EMBL" id="SULI01000010">
    <property type="protein sequence ID" value="TKZ20678.1"/>
    <property type="molecule type" value="Genomic_DNA"/>
</dbReference>
<dbReference type="SMART" id="SM00974">
    <property type="entry name" value="T5orf172"/>
    <property type="match status" value="1"/>
</dbReference>